<dbReference type="EMBL" id="JAHBCL010000042">
    <property type="protein sequence ID" value="MBS7528492.1"/>
    <property type="molecule type" value="Genomic_DNA"/>
</dbReference>
<dbReference type="RefSeq" id="WP_213238349.1">
    <property type="nucleotide sequence ID" value="NZ_JAHBCL010000042.1"/>
</dbReference>
<sequence length="196" mass="22345">MRLLKLLLLLTVLSLTGCQSDTTDLDVTKEYFANTLAEDFSFYDIARSITNGHDEIYIADFEVSFDKESHLSVLNLEIEDHEMDERKMVIYRENNDTLTIFTEAIPQTKLPQKTNVSVLSLFDDRIDINTSDLAEGEVIRYELLASSVVNIDTKAGDYLNNVLVTKPETVEGIVFTSFVIPIEKDDVLTNYIFQEE</sequence>
<keyword evidence="3" id="KW-1185">Reference proteome</keyword>
<evidence type="ECO:0000313" key="2">
    <source>
        <dbReference type="EMBL" id="MBS7528492.1"/>
    </source>
</evidence>
<feature type="chain" id="PRO_5045717992" evidence="1">
    <location>
        <begin position="21"/>
        <end position="196"/>
    </location>
</feature>
<name>A0ABS5PU92_9FIRM</name>
<feature type="signal peptide" evidence="1">
    <location>
        <begin position="1"/>
        <end position="20"/>
    </location>
</feature>
<comment type="caution">
    <text evidence="2">The sequence shown here is derived from an EMBL/GenBank/DDBJ whole genome shotgun (WGS) entry which is preliminary data.</text>
</comment>
<evidence type="ECO:0000313" key="3">
    <source>
        <dbReference type="Proteomes" id="UP000746471"/>
    </source>
</evidence>
<organism evidence="2 3">
    <name type="scientific">Fusibacter paucivorans</name>
    <dbReference type="NCBI Taxonomy" id="76009"/>
    <lineage>
        <taxon>Bacteria</taxon>
        <taxon>Bacillati</taxon>
        <taxon>Bacillota</taxon>
        <taxon>Clostridia</taxon>
        <taxon>Eubacteriales</taxon>
        <taxon>Eubacteriales Family XII. Incertae Sedis</taxon>
        <taxon>Fusibacter</taxon>
    </lineage>
</organism>
<gene>
    <name evidence="2" type="ORF">KHM83_17530</name>
</gene>
<dbReference type="Proteomes" id="UP000746471">
    <property type="component" value="Unassembled WGS sequence"/>
</dbReference>
<reference evidence="2 3" key="1">
    <citation type="submission" date="2021-05" db="EMBL/GenBank/DDBJ databases">
        <title>Fusibacter ferrireducens sp. nov., an anaerobic, sulfur- and Fe-reducing bacterium isolated from the mangrove sediment.</title>
        <authorList>
            <person name="Qiu D."/>
        </authorList>
    </citation>
    <scope>NUCLEOTIDE SEQUENCE [LARGE SCALE GENOMIC DNA]</scope>
    <source>
        <strain evidence="2 3">DSM 12116</strain>
    </source>
</reference>
<evidence type="ECO:0000256" key="1">
    <source>
        <dbReference type="SAM" id="SignalP"/>
    </source>
</evidence>
<proteinExistence type="predicted"/>
<dbReference type="PROSITE" id="PS51257">
    <property type="entry name" value="PROKAR_LIPOPROTEIN"/>
    <property type="match status" value="1"/>
</dbReference>
<protein>
    <submittedName>
        <fullName evidence="2">Uncharacterized protein</fullName>
    </submittedName>
</protein>
<accession>A0ABS5PU92</accession>
<keyword evidence="1" id="KW-0732">Signal</keyword>